<evidence type="ECO:0000256" key="1">
    <source>
        <dbReference type="SAM" id="Coils"/>
    </source>
</evidence>
<name>A0A6U4VAX6_HEMAN</name>
<evidence type="ECO:0000256" key="2">
    <source>
        <dbReference type="SAM" id="MobiDB-lite"/>
    </source>
</evidence>
<protein>
    <submittedName>
        <fullName evidence="4">Uncharacterized protein</fullName>
    </submittedName>
</protein>
<feature type="compositionally biased region" description="Basic and acidic residues" evidence="2">
    <location>
        <begin position="195"/>
        <end position="215"/>
    </location>
</feature>
<evidence type="ECO:0000313" key="4">
    <source>
        <dbReference type="EMBL" id="CAD8956989.1"/>
    </source>
</evidence>
<gene>
    <name evidence="3" type="ORF">HAND00432_LOCUS11527</name>
    <name evidence="4" type="ORF">HAND00432_LOCUS11528</name>
</gene>
<dbReference type="AlphaFoldDB" id="A0A6U4VAX6"/>
<accession>A0A6U4VAX6</accession>
<sequence>MTGADADGVRGGNIQASLCIAPGVAPALELSAEKGEATNHGTQLKALNEQLAAANISYRLNIPRLQAGAVRLGGAANRCKRDVADALSRHGESLTSDCAKLLATFQAQRSRQEALEDENQGLQSEVDDLERRARAEVAEVQRLKKELERKSELYEEIKAAFDEERENLEKAQQESRKANSKLQEATGRLTETEEELQRRLREEKKRAGDAEGDLKRQLEAAQSRVQRAEEKWAASESQLRGVEVTLRDALWVHEERVRERETERQEAEAAIARERDWKEEEMRARKEAEEKVKAAEERAQVEISRAAKAVQVAKERQLEIDAQAAEVAALREKTSSLEEDVASLRQKMNEESAKAASDKRTGVAIERCSAAKLRTQVTQLEGKIKEQRNVHKARCAQAPEWPRYHENRLGSFTTSCCLAQTNA</sequence>
<feature type="coiled-coil region" evidence="1">
    <location>
        <begin position="278"/>
        <end position="390"/>
    </location>
</feature>
<dbReference type="EMBL" id="HBFX01019025">
    <property type="protein sequence ID" value="CAD8956989.1"/>
    <property type="molecule type" value="Transcribed_RNA"/>
</dbReference>
<evidence type="ECO:0000313" key="3">
    <source>
        <dbReference type="EMBL" id="CAD8956988.1"/>
    </source>
</evidence>
<organism evidence="4">
    <name type="scientific">Hemiselmis andersenii</name>
    <name type="common">Cryptophyte alga</name>
    <dbReference type="NCBI Taxonomy" id="464988"/>
    <lineage>
        <taxon>Eukaryota</taxon>
        <taxon>Cryptophyceae</taxon>
        <taxon>Cryptomonadales</taxon>
        <taxon>Hemiselmidaceae</taxon>
        <taxon>Hemiselmis</taxon>
    </lineage>
</organism>
<dbReference type="EMBL" id="HBFX01019024">
    <property type="protein sequence ID" value="CAD8956988.1"/>
    <property type="molecule type" value="Transcribed_RNA"/>
</dbReference>
<reference evidence="4" key="1">
    <citation type="submission" date="2021-01" db="EMBL/GenBank/DDBJ databases">
        <authorList>
            <person name="Corre E."/>
            <person name="Pelletier E."/>
            <person name="Niang G."/>
            <person name="Scheremetjew M."/>
            <person name="Finn R."/>
            <person name="Kale V."/>
            <person name="Holt S."/>
            <person name="Cochrane G."/>
            <person name="Meng A."/>
            <person name="Brown T."/>
            <person name="Cohen L."/>
        </authorList>
    </citation>
    <scope>NUCLEOTIDE SEQUENCE</scope>
    <source>
        <strain evidence="4">CCMP644</strain>
    </source>
</reference>
<proteinExistence type="predicted"/>
<feature type="region of interest" description="Disordered" evidence="2">
    <location>
        <begin position="166"/>
        <end position="215"/>
    </location>
</feature>
<feature type="compositionally biased region" description="Basic and acidic residues" evidence="2">
    <location>
        <begin position="166"/>
        <end position="177"/>
    </location>
</feature>
<keyword evidence="1" id="KW-0175">Coiled coil</keyword>